<dbReference type="RefSeq" id="XP_070416108.1">
    <property type="nucleotide sequence ID" value="XM_070560007.1"/>
</dbReference>
<evidence type="ECO:0000256" key="2">
    <source>
        <dbReference type="ARBA" id="ARBA00022692"/>
    </source>
</evidence>
<keyword evidence="4 5" id="KW-0472">Membrane</keyword>
<evidence type="ECO:0000256" key="5">
    <source>
        <dbReference type="SAM" id="Phobius"/>
    </source>
</evidence>
<sequence>MDKLITKQNLTWNDEFWENPWDKGALAVIILFIATVLLLILFAIVFGLLSPLEVNQYEDS</sequence>
<feature type="transmembrane region" description="Helical" evidence="5">
    <location>
        <begin position="25"/>
        <end position="49"/>
    </location>
</feature>
<gene>
    <name evidence="7 8 9 10 11" type="primary">ERLN</name>
</gene>
<evidence type="ECO:0000313" key="8">
    <source>
        <dbReference type="RefSeq" id="XP_008511503.1"/>
    </source>
</evidence>
<proteinExistence type="predicted"/>
<accession>A0ABM2EJI7</accession>
<reference evidence="7 8" key="1">
    <citation type="submission" date="2025-05" db="UniProtKB">
        <authorList>
            <consortium name="RefSeq"/>
        </authorList>
    </citation>
    <scope>IDENTIFICATION</scope>
    <source>
        <tissue evidence="7 8">Blood</tissue>
    </source>
</reference>
<evidence type="ECO:0000313" key="10">
    <source>
        <dbReference type="RefSeq" id="XP_070416108.1"/>
    </source>
</evidence>
<dbReference type="Proteomes" id="UP001652662">
    <property type="component" value="Chromosome 10"/>
</dbReference>
<evidence type="ECO:0000256" key="1">
    <source>
        <dbReference type="ARBA" id="ARBA00004167"/>
    </source>
</evidence>
<keyword evidence="3 5" id="KW-1133">Transmembrane helix</keyword>
<evidence type="ECO:0000313" key="9">
    <source>
        <dbReference type="RefSeq" id="XP_070416107.1"/>
    </source>
</evidence>
<keyword evidence="6" id="KW-1185">Reference proteome</keyword>
<dbReference type="InterPro" id="IPR031671">
    <property type="entry name" value="SMIM5/18/22"/>
</dbReference>
<name>A0ABM2EJI7_EQUPR</name>
<dbReference type="GeneID" id="103546585"/>
<dbReference type="Pfam" id="PF15831">
    <property type="entry name" value="SMIM5_18_22"/>
    <property type="match status" value="1"/>
</dbReference>
<comment type="subcellular location">
    <subcellularLocation>
        <location evidence="1">Membrane</location>
        <topology evidence="1">Single-pass membrane protein</topology>
    </subcellularLocation>
</comment>
<keyword evidence="2 5" id="KW-0812">Transmembrane</keyword>
<evidence type="ECO:0000313" key="7">
    <source>
        <dbReference type="RefSeq" id="XP_008511502.1"/>
    </source>
</evidence>
<dbReference type="RefSeq" id="XP_008511503.1">
    <property type="nucleotide sequence ID" value="XM_008513281.2"/>
</dbReference>
<evidence type="ECO:0000313" key="6">
    <source>
        <dbReference type="Proteomes" id="UP001652662"/>
    </source>
</evidence>
<evidence type="ECO:0000256" key="4">
    <source>
        <dbReference type="ARBA" id="ARBA00023136"/>
    </source>
</evidence>
<evidence type="ECO:0000313" key="11">
    <source>
        <dbReference type="RefSeq" id="XP_070416109.1"/>
    </source>
</evidence>
<dbReference type="RefSeq" id="XP_070416107.1">
    <property type="nucleotide sequence ID" value="XM_070560006.1"/>
</dbReference>
<dbReference type="RefSeq" id="XP_008511502.1">
    <property type="nucleotide sequence ID" value="XM_008513280.2"/>
</dbReference>
<dbReference type="RefSeq" id="XP_070416109.1">
    <property type="nucleotide sequence ID" value="XM_070560008.1"/>
</dbReference>
<organism evidence="6 7">
    <name type="scientific">Equus przewalskii</name>
    <name type="common">Przewalski's horse</name>
    <name type="synonym">Equus caballus przewalskii</name>
    <dbReference type="NCBI Taxonomy" id="9798"/>
    <lineage>
        <taxon>Eukaryota</taxon>
        <taxon>Metazoa</taxon>
        <taxon>Chordata</taxon>
        <taxon>Craniata</taxon>
        <taxon>Vertebrata</taxon>
        <taxon>Euteleostomi</taxon>
        <taxon>Mammalia</taxon>
        <taxon>Eutheria</taxon>
        <taxon>Laurasiatheria</taxon>
        <taxon>Perissodactyla</taxon>
        <taxon>Equidae</taxon>
        <taxon>Equus</taxon>
    </lineage>
</organism>
<evidence type="ECO:0000256" key="3">
    <source>
        <dbReference type="ARBA" id="ARBA00022989"/>
    </source>
</evidence>
<protein>
    <submittedName>
        <fullName evidence="7 8">Small integral membrane protein 6</fullName>
    </submittedName>
</protein>